<dbReference type="OrthoDB" id="6505042at2759"/>
<evidence type="ECO:0000256" key="5">
    <source>
        <dbReference type="ARBA" id="ARBA00023136"/>
    </source>
</evidence>
<reference evidence="8" key="2">
    <citation type="submission" date="2020-06" db="EMBL/GenBank/DDBJ databases">
        <authorList>
            <person name="Ji K."/>
            <person name="Li J."/>
        </authorList>
    </citation>
    <scope>NUCLEOTIDE SEQUENCE</scope>
    <source>
        <strain evidence="8">JKM2019</strain>
        <tissue evidence="8">Whole body</tissue>
    </source>
</reference>
<dbReference type="Proteomes" id="UP000790347">
    <property type="component" value="Unassembled WGS sequence"/>
</dbReference>
<evidence type="ECO:0000256" key="6">
    <source>
        <dbReference type="PIRSR" id="PIRSR002419-1"/>
    </source>
</evidence>
<name>A0A922I9D2_DERFA</name>
<sequence>MAKTCGASVIKLALIIINLVFLVLGCVVIYVGYNLVDINIQAPGAFTLADINFKSISWVVLATGVIIVLIAAFGFFGSCCESSAMLNLYGFLLIALIAAQIYVVVRSIKSNDNIEEKIRTGILDAINKMNNNTKTKLVLQEIQSKLKCCGWNGVSDYKKEILASCCDQWKDGDDPGKLCDGSSYEDGCKSKFEFLTKYLGSSTAIGIVAILIQLVLIFAACCLARDF</sequence>
<feature type="transmembrane region" description="Helical" evidence="7">
    <location>
        <begin position="12"/>
        <end position="36"/>
    </location>
</feature>
<feature type="transmembrane region" description="Helical" evidence="7">
    <location>
        <begin position="204"/>
        <end position="224"/>
    </location>
</feature>
<dbReference type="Pfam" id="PF00335">
    <property type="entry name" value="Tetraspanin"/>
    <property type="match status" value="1"/>
</dbReference>
<dbReference type="Proteomes" id="UP000828236">
    <property type="component" value="Unassembled WGS sequence"/>
</dbReference>
<evidence type="ECO:0000313" key="8">
    <source>
        <dbReference type="EMBL" id="KAH7640966.1"/>
    </source>
</evidence>
<feature type="transmembrane region" description="Helical" evidence="7">
    <location>
        <begin position="88"/>
        <end position="105"/>
    </location>
</feature>
<dbReference type="AlphaFoldDB" id="A0A922I9D2"/>
<dbReference type="PRINTS" id="PR00259">
    <property type="entry name" value="TMFOUR"/>
</dbReference>
<proteinExistence type="inferred from homology"/>
<dbReference type="Gene3D" id="1.10.1450.10">
    <property type="entry name" value="Tetraspanin"/>
    <property type="match status" value="1"/>
</dbReference>
<gene>
    <name evidence="9" type="primary">TSPAN2</name>
    <name evidence="9" type="ORF">DERF_000676</name>
    <name evidence="8" type="ORF">HUG17_8435</name>
</gene>
<dbReference type="PANTHER" id="PTHR19282">
    <property type="entry name" value="TETRASPANIN"/>
    <property type="match status" value="1"/>
</dbReference>
<keyword evidence="6" id="KW-1015">Disulfide bond</keyword>
<keyword evidence="4 7" id="KW-1133">Transmembrane helix</keyword>
<accession>A0A922I9D2</accession>
<feature type="disulfide bond" evidence="6">
    <location>
        <begin position="149"/>
        <end position="166"/>
    </location>
</feature>
<protein>
    <recommendedName>
        <fullName evidence="7">Tetraspanin</fullName>
    </recommendedName>
</protein>
<dbReference type="CDD" id="cd03127">
    <property type="entry name" value="tetraspanin_LEL"/>
    <property type="match status" value="1"/>
</dbReference>
<evidence type="ECO:0000256" key="1">
    <source>
        <dbReference type="ARBA" id="ARBA00004141"/>
    </source>
</evidence>
<evidence type="ECO:0000256" key="3">
    <source>
        <dbReference type="ARBA" id="ARBA00022692"/>
    </source>
</evidence>
<keyword evidence="5 7" id="KW-0472">Membrane</keyword>
<evidence type="ECO:0000256" key="4">
    <source>
        <dbReference type="ARBA" id="ARBA00022989"/>
    </source>
</evidence>
<dbReference type="InterPro" id="IPR018499">
    <property type="entry name" value="Tetraspanin/Peripherin"/>
</dbReference>
<dbReference type="InterPro" id="IPR000301">
    <property type="entry name" value="Tetraspanin_animals"/>
</dbReference>
<evidence type="ECO:0000313" key="10">
    <source>
        <dbReference type="Proteomes" id="UP000790347"/>
    </source>
</evidence>
<keyword evidence="3 7" id="KW-0812">Transmembrane</keyword>
<evidence type="ECO:0000313" key="9">
    <source>
        <dbReference type="EMBL" id="KAH9526603.1"/>
    </source>
</evidence>
<dbReference type="PROSITE" id="PS51257">
    <property type="entry name" value="PROKAR_LIPOPROTEIN"/>
    <property type="match status" value="1"/>
</dbReference>
<evidence type="ECO:0000256" key="7">
    <source>
        <dbReference type="RuleBase" id="RU361218"/>
    </source>
</evidence>
<comment type="similarity">
    <text evidence="2 7">Belongs to the tetraspanin (TM4SF) family.</text>
</comment>
<comment type="subcellular location">
    <subcellularLocation>
        <location evidence="1 7">Membrane</location>
        <topology evidence="1 7">Multi-pass membrane protein</topology>
    </subcellularLocation>
</comment>
<dbReference type="SUPFAM" id="SSF48652">
    <property type="entry name" value="Tetraspanin"/>
    <property type="match status" value="1"/>
</dbReference>
<comment type="caution">
    <text evidence="9">The sequence shown here is derived from an EMBL/GenBank/DDBJ whole genome shotgun (WGS) entry which is preliminary data.</text>
</comment>
<dbReference type="PIRSF" id="PIRSF002419">
    <property type="entry name" value="Tetraspanin"/>
    <property type="match status" value="1"/>
</dbReference>
<dbReference type="GO" id="GO:0005886">
    <property type="term" value="C:plasma membrane"/>
    <property type="evidence" value="ECO:0007669"/>
    <property type="project" value="TreeGrafter"/>
</dbReference>
<organism evidence="9 10">
    <name type="scientific">Dermatophagoides farinae</name>
    <name type="common">American house dust mite</name>
    <dbReference type="NCBI Taxonomy" id="6954"/>
    <lineage>
        <taxon>Eukaryota</taxon>
        <taxon>Metazoa</taxon>
        <taxon>Ecdysozoa</taxon>
        <taxon>Arthropoda</taxon>
        <taxon>Chelicerata</taxon>
        <taxon>Arachnida</taxon>
        <taxon>Acari</taxon>
        <taxon>Acariformes</taxon>
        <taxon>Sarcoptiformes</taxon>
        <taxon>Astigmata</taxon>
        <taxon>Psoroptidia</taxon>
        <taxon>Analgoidea</taxon>
        <taxon>Pyroglyphidae</taxon>
        <taxon>Dermatophagoidinae</taxon>
        <taxon>Dermatophagoides</taxon>
    </lineage>
</organism>
<feature type="transmembrane region" description="Helical" evidence="7">
    <location>
        <begin position="56"/>
        <end position="76"/>
    </location>
</feature>
<keyword evidence="10" id="KW-1185">Reference proteome</keyword>
<dbReference type="EMBL" id="SDOV01000005">
    <property type="protein sequence ID" value="KAH7640966.1"/>
    <property type="molecule type" value="Genomic_DNA"/>
</dbReference>
<dbReference type="PANTHER" id="PTHR19282:SF534">
    <property type="entry name" value="TETRASPANIN FAMILY-RELATED"/>
    <property type="match status" value="1"/>
</dbReference>
<reference evidence="9" key="1">
    <citation type="submission" date="2013-05" db="EMBL/GenBank/DDBJ databases">
        <authorList>
            <person name="Yim A.K.Y."/>
            <person name="Chan T.F."/>
            <person name="Ji K.M."/>
            <person name="Liu X.Y."/>
            <person name="Zhou J.W."/>
            <person name="Li R.Q."/>
            <person name="Yang K.Y."/>
            <person name="Li J."/>
            <person name="Li M."/>
            <person name="Law P.T.W."/>
            <person name="Wu Y.L."/>
            <person name="Cai Z.L."/>
            <person name="Qin H."/>
            <person name="Bao Y."/>
            <person name="Leung R.K.K."/>
            <person name="Ng P.K.S."/>
            <person name="Zou J."/>
            <person name="Zhong X.J."/>
            <person name="Ran P.X."/>
            <person name="Zhong N.S."/>
            <person name="Liu Z.G."/>
            <person name="Tsui S.K.W."/>
        </authorList>
    </citation>
    <scope>NUCLEOTIDE SEQUENCE</scope>
    <source>
        <strain evidence="9">Derf</strain>
        <tissue evidence="9">Whole organism</tissue>
    </source>
</reference>
<evidence type="ECO:0000256" key="2">
    <source>
        <dbReference type="ARBA" id="ARBA00006840"/>
    </source>
</evidence>
<reference evidence="8" key="3">
    <citation type="journal article" date="2021" name="World Allergy Organ. J.">
        <title>Chromosome-level assembly of Dermatophagoides farinae genome and transcriptome reveals two novel allergens Der f 37 and Der f 39.</title>
        <authorList>
            <person name="Chen J."/>
            <person name="Cai Z."/>
            <person name="Fan D."/>
            <person name="Hu J."/>
            <person name="Hou Y."/>
            <person name="He Y."/>
            <person name="Zhang Z."/>
            <person name="Zhao Z."/>
            <person name="Gao P."/>
            <person name="Hu W."/>
            <person name="Sun J."/>
            <person name="Li J."/>
            <person name="Ji K."/>
        </authorList>
    </citation>
    <scope>NUCLEOTIDE SEQUENCE</scope>
    <source>
        <strain evidence="8">JKM2019</strain>
    </source>
</reference>
<dbReference type="InterPro" id="IPR008952">
    <property type="entry name" value="Tetraspanin_EC2_sf"/>
</dbReference>
<reference evidence="9" key="4">
    <citation type="journal article" date="2022" name="Res Sq">
        <title>Comparative Genomics Reveals Insights into the Divergent Evolution of Astigmatic Mites and Household Pest Adaptations.</title>
        <authorList>
            <person name="Xiong Q."/>
            <person name="Wan A.T.-Y."/>
            <person name="Liu X.-Y."/>
            <person name="Fung C.S.-H."/>
            <person name="Xiao X."/>
            <person name="Malainual N."/>
            <person name="Hou J."/>
            <person name="Wang L."/>
            <person name="Wang M."/>
            <person name="Yang K."/>
            <person name="Cui Y."/>
            <person name="Leung E."/>
            <person name="Nong W."/>
            <person name="Shin S.-K."/>
            <person name="Au S."/>
            <person name="Jeong K.Y."/>
            <person name="Chew F.T."/>
            <person name="Hui J."/>
            <person name="Leung T.F."/>
            <person name="Tungtrongchitr A."/>
            <person name="Zhong N."/>
            <person name="Liu Z."/>
            <person name="Tsui S."/>
        </authorList>
    </citation>
    <scope>NUCLEOTIDE SEQUENCE</scope>
    <source>
        <strain evidence="9">Derf</strain>
        <tissue evidence="9">Whole organism</tissue>
    </source>
</reference>
<dbReference type="EMBL" id="ASGP02000001">
    <property type="protein sequence ID" value="KAH9526603.1"/>
    <property type="molecule type" value="Genomic_DNA"/>
</dbReference>